<reference evidence="2" key="2">
    <citation type="submission" date="2022-01" db="EMBL/GenBank/DDBJ databases">
        <authorList>
            <person name="Yamashiro T."/>
            <person name="Shiraishi A."/>
            <person name="Satake H."/>
            <person name="Nakayama K."/>
        </authorList>
    </citation>
    <scope>NUCLEOTIDE SEQUENCE</scope>
</reference>
<evidence type="ECO:0000313" key="3">
    <source>
        <dbReference type="Proteomes" id="UP001151760"/>
    </source>
</evidence>
<name>A0ABQ5EEI4_9ASTR</name>
<dbReference type="EMBL" id="BQNB010016218">
    <property type="protein sequence ID" value="GJT49217.1"/>
    <property type="molecule type" value="Genomic_DNA"/>
</dbReference>
<evidence type="ECO:0000256" key="1">
    <source>
        <dbReference type="SAM" id="MobiDB-lite"/>
    </source>
</evidence>
<feature type="region of interest" description="Disordered" evidence="1">
    <location>
        <begin position="37"/>
        <end position="73"/>
    </location>
</feature>
<gene>
    <name evidence="2" type="ORF">Tco_0975374</name>
</gene>
<evidence type="ECO:0000313" key="2">
    <source>
        <dbReference type="EMBL" id="GJT49217.1"/>
    </source>
</evidence>
<dbReference type="Proteomes" id="UP001151760">
    <property type="component" value="Unassembled WGS sequence"/>
</dbReference>
<accession>A0ABQ5EEI4</accession>
<sequence>MGHGRGGPLQVRGSCGEDGMQTQWIWTFNKYSTGLIPPKKSKGKGSQGKKPAVNLKPTSVEVSDESDPEPAKIRTCSRRLTGVVIQDTSNIPKKKSVDHSQKLKADESTDTFKTSSEGTGIKPGVPDKDSVPVSPGKTYSSSSNNSFGLVLIASPTLSLFHDEPIVFKEFFLPEELLPLKKRGCDRSFSSTSALPQAFEIGESSLDEYAIRNKIIESKTLEKVVSKSKINRDEVIIEDLDLDDMMMYVSVQHCSFVKHNKTQAVRSQS</sequence>
<keyword evidence="3" id="KW-1185">Reference proteome</keyword>
<comment type="caution">
    <text evidence="2">The sequence shown here is derived from an EMBL/GenBank/DDBJ whole genome shotgun (WGS) entry which is preliminary data.</text>
</comment>
<reference evidence="2" key="1">
    <citation type="journal article" date="2022" name="Int. J. Mol. Sci.">
        <title>Draft Genome of Tanacetum Coccineum: Genomic Comparison of Closely Related Tanacetum-Family Plants.</title>
        <authorList>
            <person name="Yamashiro T."/>
            <person name="Shiraishi A."/>
            <person name="Nakayama K."/>
            <person name="Satake H."/>
        </authorList>
    </citation>
    <scope>NUCLEOTIDE SEQUENCE</scope>
</reference>
<feature type="region of interest" description="Disordered" evidence="1">
    <location>
        <begin position="91"/>
        <end position="142"/>
    </location>
</feature>
<organism evidence="2 3">
    <name type="scientific">Tanacetum coccineum</name>
    <dbReference type="NCBI Taxonomy" id="301880"/>
    <lineage>
        <taxon>Eukaryota</taxon>
        <taxon>Viridiplantae</taxon>
        <taxon>Streptophyta</taxon>
        <taxon>Embryophyta</taxon>
        <taxon>Tracheophyta</taxon>
        <taxon>Spermatophyta</taxon>
        <taxon>Magnoliopsida</taxon>
        <taxon>eudicotyledons</taxon>
        <taxon>Gunneridae</taxon>
        <taxon>Pentapetalae</taxon>
        <taxon>asterids</taxon>
        <taxon>campanulids</taxon>
        <taxon>Asterales</taxon>
        <taxon>Asteraceae</taxon>
        <taxon>Asteroideae</taxon>
        <taxon>Anthemideae</taxon>
        <taxon>Anthemidinae</taxon>
        <taxon>Tanacetum</taxon>
    </lineage>
</organism>
<proteinExistence type="predicted"/>
<feature type="compositionally biased region" description="Basic and acidic residues" evidence="1">
    <location>
        <begin position="95"/>
        <end position="107"/>
    </location>
</feature>
<protein>
    <submittedName>
        <fullName evidence="2">Uncharacterized protein</fullName>
    </submittedName>
</protein>